<proteinExistence type="inferred from homology"/>
<comment type="caution">
    <text evidence="4">The sequence shown here is derived from an EMBL/GenBank/DDBJ whole genome shotgun (WGS) entry which is preliminary data.</text>
</comment>
<evidence type="ECO:0000313" key="5">
    <source>
        <dbReference type="Proteomes" id="UP001208570"/>
    </source>
</evidence>
<comment type="similarity">
    <text evidence="1">Belongs to the sulfotransferase 1 family.</text>
</comment>
<reference evidence="4" key="1">
    <citation type="journal article" date="2023" name="Mol. Biol. Evol.">
        <title>Third-Generation Sequencing Reveals the Adaptive Role of the Epigenome in Three Deep-Sea Polychaetes.</title>
        <authorList>
            <person name="Perez M."/>
            <person name="Aroh O."/>
            <person name="Sun Y."/>
            <person name="Lan Y."/>
            <person name="Juniper S.K."/>
            <person name="Young C.R."/>
            <person name="Angers B."/>
            <person name="Qian P.Y."/>
        </authorList>
    </citation>
    <scope>NUCLEOTIDE SEQUENCE</scope>
    <source>
        <strain evidence="4">P08H-3</strain>
    </source>
</reference>
<dbReference type="InterPro" id="IPR027417">
    <property type="entry name" value="P-loop_NTPase"/>
</dbReference>
<feature type="non-terminal residue" evidence="4">
    <location>
        <position position="1"/>
    </location>
</feature>
<keyword evidence="5" id="KW-1185">Reference proteome</keyword>
<evidence type="ECO:0000313" key="4">
    <source>
        <dbReference type="EMBL" id="KAK2140072.1"/>
    </source>
</evidence>
<name>A0AAD9IT49_9ANNE</name>
<accession>A0AAD9IT49</accession>
<feature type="domain" description="Sulfotransferase" evidence="3">
    <location>
        <begin position="42"/>
        <end position="82"/>
    </location>
</feature>
<dbReference type="Gene3D" id="3.40.50.300">
    <property type="entry name" value="P-loop containing nucleotide triphosphate hydrolases"/>
    <property type="match status" value="2"/>
</dbReference>
<dbReference type="SUPFAM" id="SSF52540">
    <property type="entry name" value="P-loop containing nucleoside triphosphate hydrolases"/>
    <property type="match status" value="1"/>
</dbReference>
<dbReference type="AlphaFoldDB" id="A0AAD9IT49"/>
<organism evidence="4 5">
    <name type="scientific">Paralvinella palmiformis</name>
    <dbReference type="NCBI Taxonomy" id="53620"/>
    <lineage>
        <taxon>Eukaryota</taxon>
        <taxon>Metazoa</taxon>
        <taxon>Spiralia</taxon>
        <taxon>Lophotrochozoa</taxon>
        <taxon>Annelida</taxon>
        <taxon>Polychaeta</taxon>
        <taxon>Sedentaria</taxon>
        <taxon>Canalipalpata</taxon>
        <taxon>Terebellida</taxon>
        <taxon>Terebelliformia</taxon>
        <taxon>Alvinellidae</taxon>
        <taxon>Paralvinella</taxon>
    </lineage>
</organism>
<feature type="domain" description="Sulfotransferase" evidence="3">
    <location>
        <begin position="90"/>
        <end position="162"/>
    </location>
</feature>
<keyword evidence="2" id="KW-0808">Transferase</keyword>
<dbReference type="InterPro" id="IPR000863">
    <property type="entry name" value="Sulfotransferase_dom"/>
</dbReference>
<evidence type="ECO:0000256" key="1">
    <source>
        <dbReference type="ARBA" id="ARBA00005771"/>
    </source>
</evidence>
<gene>
    <name evidence="4" type="ORF">LSH36_1493g00000</name>
</gene>
<dbReference type="Pfam" id="PF00685">
    <property type="entry name" value="Sulfotransfer_1"/>
    <property type="match status" value="2"/>
</dbReference>
<protein>
    <recommendedName>
        <fullName evidence="3">Sulfotransferase domain-containing protein</fullName>
    </recommendedName>
</protein>
<dbReference type="PANTHER" id="PTHR11783">
    <property type="entry name" value="SULFOTRANSFERASE SULT"/>
    <property type="match status" value="1"/>
</dbReference>
<sequence>AYVADMADYTFPGEWIKDNMVLEPRVTGETINQLESFEMTEDDVLIASYPKTGTTWAQELIWLLNTNAELKKALSVPVYERIRMNRALGNFQGSWDDFFELYKTKHLLYGDYFEWYANWLEYKEKSNIKLLKYEDMHHKMSDVIDDLLQFLDGVENGKKIAECITFIGKKTYGVLRDLCSPVAPSTKTFKELCDLLTTHYKAKRLEMGESYHVKETNQELSESIANYSTLLRDAATCNIGEYLDWQCRQFLHQQPVEPLPPVEAVPPVKPIPPVEPVPLVDERRDLDLMLVT</sequence>
<evidence type="ECO:0000259" key="3">
    <source>
        <dbReference type="Pfam" id="PF00685"/>
    </source>
</evidence>
<dbReference type="GO" id="GO:0008146">
    <property type="term" value="F:sulfotransferase activity"/>
    <property type="evidence" value="ECO:0007669"/>
    <property type="project" value="InterPro"/>
</dbReference>
<evidence type="ECO:0000256" key="2">
    <source>
        <dbReference type="ARBA" id="ARBA00022679"/>
    </source>
</evidence>
<dbReference type="Proteomes" id="UP001208570">
    <property type="component" value="Unassembled WGS sequence"/>
</dbReference>
<dbReference type="EMBL" id="JAODUP010001493">
    <property type="protein sequence ID" value="KAK2140072.1"/>
    <property type="molecule type" value="Genomic_DNA"/>
</dbReference>